<accession>A0A853Q4C1</accession>
<evidence type="ECO:0000313" key="1">
    <source>
        <dbReference type="EMBL" id="OCR36877.1"/>
    </source>
</evidence>
<dbReference type="EMBL" id="LIDT01000001">
    <property type="protein sequence ID" value="OCR36877.1"/>
    <property type="molecule type" value="Genomic_DNA"/>
</dbReference>
<comment type="caution">
    <text evidence="1">The sequence shown here is derived from an EMBL/GenBank/DDBJ whole genome shotgun (WGS) entry which is preliminary data.</text>
</comment>
<organism evidence="1 2">
    <name type="scientific">Bacteroides fragilis</name>
    <dbReference type="NCBI Taxonomy" id="817"/>
    <lineage>
        <taxon>Bacteria</taxon>
        <taxon>Pseudomonadati</taxon>
        <taxon>Bacteroidota</taxon>
        <taxon>Bacteroidia</taxon>
        <taxon>Bacteroidales</taxon>
        <taxon>Bacteroidaceae</taxon>
        <taxon>Bacteroides</taxon>
    </lineage>
</organism>
<evidence type="ECO:0000313" key="2">
    <source>
        <dbReference type="Proteomes" id="UP000093197"/>
    </source>
</evidence>
<gene>
    <name evidence="1" type="ORF">AC094_00330</name>
</gene>
<name>A0A853Q4C1_BACFG</name>
<dbReference type="AlphaFoldDB" id="A0A853Q4C1"/>
<dbReference type="Proteomes" id="UP000093197">
    <property type="component" value="Unassembled WGS sequence"/>
</dbReference>
<sequence>MLLPLLLNEEGFRKDKMPSYTLSSFHFVLVFPVSAFG</sequence>
<proteinExistence type="predicted"/>
<reference evidence="1 2" key="1">
    <citation type="journal article" date="2016" name="PLoS ONE">
        <title>Genomic Diversity of Enterotoxigenic Strains of Bacteroides fragilis.</title>
        <authorList>
            <person name="Pierce J.V."/>
            <person name="Bernstein H.D."/>
        </authorList>
    </citation>
    <scope>NUCLEOTIDE SEQUENCE [LARGE SCALE GENOMIC DNA]</scope>
    <source>
        <strain evidence="1 2">20793-3</strain>
    </source>
</reference>
<protein>
    <submittedName>
        <fullName evidence="1">Uncharacterized protein</fullName>
    </submittedName>
</protein>